<keyword evidence="1" id="KW-0614">Plasmid</keyword>
<protein>
    <submittedName>
        <fullName evidence="1">Uncharacterized protein</fullName>
    </submittedName>
</protein>
<dbReference type="Proteomes" id="UP000319837">
    <property type="component" value="Plasmid unnamed2"/>
</dbReference>
<proteinExistence type="predicted"/>
<organism evidence="1">
    <name type="scientific">Niallia circulans</name>
    <name type="common">Bacillus circulans</name>
    <dbReference type="NCBI Taxonomy" id="1397"/>
    <lineage>
        <taxon>Bacteria</taxon>
        <taxon>Bacillati</taxon>
        <taxon>Bacillota</taxon>
        <taxon>Bacilli</taxon>
        <taxon>Bacillales</taxon>
        <taxon>Bacillaceae</taxon>
        <taxon>Niallia</taxon>
    </lineage>
</organism>
<geneLocation type="plasmid" evidence="1">
    <name>unnamed2</name>
</geneLocation>
<dbReference type="AlphaFoldDB" id="A0A553SQI8"/>
<dbReference type="RefSeq" id="WP_185762828.1">
    <property type="nucleotide sequence ID" value="NZ_CM017506.1"/>
</dbReference>
<evidence type="ECO:0000313" key="1">
    <source>
        <dbReference type="EMBL" id="TRZ39248.1"/>
    </source>
</evidence>
<sequence>MILKNLQNQIIKNVKVHVENSKIFNFEGLEFRHYDNGIFKFLSFEKEMKIKTMIKFDPYNGQVSAVFEDNRETSWLIGEITELQN</sequence>
<name>A0A553SQI8_NIACI</name>
<accession>A0A553SQI8</accession>
<reference evidence="1" key="1">
    <citation type="submission" date="2018-10" db="EMBL/GenBank/DDBJ databases">
        <title>FDA dAtabase for Regulatory Grade micrObial Sequences (FDA-ARGOS): Supporting development and validation of Infectious Disease Dx tests.</title>
        <authorList>
            <person name="Minogue T."/>
            <person name="Wolcott M."/>
            <person name="Wasieloski L."/>
            <person name="Aguilar W."/>
            <person name="Moore D."/>
            <person name="Tallon L.J."/>
            <person name="Sadzewicz L."/>
            <person name="Sengamalay N."/>
            <person name="Ott S."/>
            <person name="Godinez A."/>
            <person name="Nagaraj S."/>
            <person name="Vavikolanu K."/>
            <person name="Vyas G."/>
            <person name="Nadendla S."/>
            <person name="Aluvathingal J."/>
            <person name="Sichtig H."/>
        </authorList>
    </citation>
    <scope>NUCLEOTIDE SEQUENCE</scope>
    <source>
        <strain evidence="1">FDAARGOS_343</strain>
        <plasmid evidence="1">unnamed2</plasmid>
    </source>
</reference>
<gene>
    <name evidence="1" type="ORF">CEQ21_07725</name>
</gene>
<dbReference type="EMBL" id="RIBP01000003">
    <property type="protein sequence ID" value="TRZ39248.1"/>
    <property type="molecule type" value="Genomic_DNA"/>
</dbReference>
<comment type="caution">
    <text evidence="1">The sequence shown here is derived from an EMBL/GenBank/DDBJ whole genome shotgun (WGS) entry which is preliminary data.</text>
</comment>